<dbReference type="Gene3D" id="1.10.10.10">
    <property type="entry name" value="Winged helix-like DNA-binding domain superfamily/Winged helix DNA-binding domain"/>
    <property type="match status" value="1"/>
</dbReference>
<feature type="region of interest" description="Disordered" evidence="4">
    <location>
        <begin position="1"/>
        <end position="21"/>
    </location>
</feature>
<accession>A0ABY2SPJ2</accession>
<dbReference type="InterPro" id="IPR000524">
    <property type="entry name" value="Tscrpt_reg_HTH_GntR"/>
</dbReference>
<dbReference type="Pfam" id="PF00392">
    <property type="entry name" value="GntR"/>
    <property type="match status" value="1"/>
</dbReference>
<dbReference type="CDD" id="cd07377">
    <property type="entry name" value="WHTH_GntR"/>
    <property type="match status" value="1"/>
</dbReference>
<dbReference type="InterPro" id="IPR008920">
    <property type="entry name" value="TF_FadR/GntR_C"/>
</dbReference>
<dbReference type="InterPro" id="IPR011711">
    <property type="entry name" value="GntR_C"/>
</dbReference>
<keyword evidence="2" id="KW-0238">DNA-binding</keyword>
<dbReference type="RefSeq" id="WP_136989342.1">
    <property type="nucleotide sequence ID" value="NZ_SZPQ01000006.1"/>
</dbReference>
<dbReference type="InterPro" id="IPR036388">
    <property type="entry name" value="WH-like_DNA-bd_sf"/>
</dbReference>
<dbReference type="Proteomes" id="UP000305202">
    <property type="component" value="Unassembled WGS sequence"/>
</dbReference>
<dbReference type="SMART" id="SM00895">
    <property type="entry name" value="FCD"/>
    <property type="match status" value="1"/>
</dbReference>
<comment type="caution">
    <text evidence="6">The sequence shown here is derived from an EMBL/GenBank/DDBJ whole genome shotgun (WGS) entry which is preliminary data.</text>
</comment>
<dbReference type="InterPro" id="IPR036390">
    <property type="entry name" value="WH_DNA-bd_sf"/>
</dbReference>
<proteinExistence type="predicted"/>
<evidence type="ECO:0000313" key="7">
    <source>
        <dbReference type="Proteomes" id="UP000305202"/>
    </source>
</evidence>
<dbReference type="PANTHER" id="PTHR43537:SF5">
    <property type="entry name" value="UXU OPERON TRANSCRIPTIONAL REGULATOR"/>
    <property type="match status" value="1"/>
</dbReference>
<dbReference type="SUPFAM" id="SSF46785">
    <property type="entry name" value="Winged helix' DNA-binding domain"/>
    <property type="match status" value="1"/>
</dbReference>
<evidence type="ECO:0000256" key="1">
    <source>
        <dbReference type="ARBA" id="ARBA00023015"/>
    </source>
</evidence>
<dbReference type="EMBL" id="SZPQ01000006">
    <property type="protein sequence ID" value="TKI07153.1"/>
    <property type="molecule type" value="Genomic_DNA"/>
</dbReference>
<organism evidence="6 7">
    <name type="scientific">Martelella alba</name>
    <dbReference type="NCBI Taxonomy" id="2590451"/>
    <lineage>
        <taxon>Bacteria</taxon>
        <taxon>Pseudomonadati</taxon>
        <taxon>Pseudomonadota</taxon>
        <taxon>Alphaproteobacteria</taxon>
        <taxon>Hyphomicrobiales</taxon>
        <taxon>Aurantimonadaceae</taxon>
        <taxon>Martelella</taxon>
    </lineage>
</organism>
<keyword evidence="1" id="KW-0805">Transcription regulation</keyword>
<feature type="domain" description="HTH gntR-type" evidence="5">
    <location>
        <begin position="21"/>
        <end position="89"/>
    </location>
</feature>
<dbReference type="PRINTS" id="PR00035">
    <property type="entry name" value="HTHGNTR"/>
</dbReference>
<gene>
    <name evidence="6" type="ORF">FCN80_06910</name>
</gene>
<evidence type="ECO:0000313" key="6">
    <source>
        <dbReference type="EMBL" id="TKI07153.1"/>
    </source>
</evidence>
<dbReference type="Pfam" id="PF07729">
    <property type="entry name" value="FCD"/>
    <property type="match status" value="1"/>
</dbReference>
<keyword evidence="3" id="KW-0804">Transcription</keyword>
<dbReference type="PANTHER" id="PTHR43537">
    <property type="entry name" value="TRANSCRIPTIONAL REGULATOR, GNTR FAMILY"/>
    <property type="match status" value="1"/>
</dbReference>
<dbReference type="SUPFAM" id="SSF48008">
    <property type="entry name" value="GntR ligand-binding domain-like"/>
    <property type="match status" value="1"/>
</dbReference>
<name>A0ABY2SPJ2_9HYPH</name>
<evidence type="ECO:0000256" key="3">
    <source>
        <dbReference type="ARBA" id="ARBA00023163"/>
    </source>
</evidence>
<dbReference type="Gene3D" id="1.20.120.530">
    <property type="entry name" value="GntR ligand-binding domain-like"/>
    <property type="match status" value="1"/>
</dbReference>
<dbReference type="SMART" id="SM00345">
    <property type="entry name" value="HTH_GNTR"/>
    <property type="match status" value="1"/>
</dbReference>
<keyword evidence="7" id="KW-1185">Reference proteome</keyword>
<evidence type="ECO:0000256" key="4">
    <source>
        <dbReference type="SAM" id="MobiDB-lite"/>
    </source>
</evidence>
<dbReference type="PROSITE" id="PS50949">
    <property type="entry name" value="HTH_GNTR"/>
    <property type="match status" value="1"/>
</dbReference>
<evidence type="ECO:0000259" key="5">
    <source>
        <dbReference type="PROSITE" id="PS50949"/>
    </source>
</evidence>
<evidence type="ECO:0000256" key="2">
    <source>
        <dbReference type="ARBA" id="ARBA00023125"/>
    </source>
</evidence>
<sequence length="245" mass="27068">MKPAAQAQPTLSAAPGAVKPNPASHALAARIKSHLAQLKLANGDRLPPERELAQALGVTRSILRRGLKRLDAEGFLWRHVGKGTFIGPAPIGADSLSAGMDSYMNPHDLMEVRVFLEPPAVGLAALRATPAELSEIQRCLDASLTAATALEYEHWDGCLHRAMIKSTKNMLLVKIGELFESARDERVWGKLKERSSSVERREHYSRQHRAIVAALRDRNRGDAETIMREHLLDVQKDLLRVSGRE</sequence>
<reference evidence="6 7" key="1">
    <citation type="submission" date="2019-04" db="EMBL/GenBank/DDBJ databases">
        <authorList>
            <person name="Li M."/>
            <person name="Gao C."/>
        </authorList>
    </citation>
    <scope>NUCLEOTIDE SEQUENCE [LARGE SCALE GENOMIC DNA]</scope>
    <source>
        <strain evidence="6 7">BGMRC 2031</strain>
    </source>
</reference>
<protein>
    <submittedName>
        <fullName evidence="6">FadR family transcriptional regulator</fullName>
    </submittedName>
</protein>